<keyword evidence="2" id="KW-0472">Membrane</keyword>
<comment type="caution">
    <text evidence="5">The sequence shown here is derived from an EMBL/GenBank/DDBJ whole genome shotgun (WGS) entry which is preliminary data.</text>
</comment>
<evidence type="ECO:0000313" key="6">
    <source>
        <dbReference type="Proteomes" id="UP000693970"/>
    </source>
</evidence>
<sequence>MPPLRVQDQQNGSFKNEEGEGLLMNVPTIDLSNSSEDEIVSQIADACHEFGFFQIVHHSVPEPLIDEYLEQCRLYFALPISTKQQWKRHDTNARGWFNDELTKQKRDWKEALDFGVPGTRDWTLEDDDPSNHCLDGWNQLPSTEILPNFKRVVTQYFDECAKLADQIAIWMAKGLGETDVNHPMLQELRDHHSSYLRSNYYPLCNELDEDGVTKPLGISPHRDAGFLTVLLQDADCHSLQVLSKQDDENSWVTIHPASKYAFTINTGDMAEVWSNGLYKSPLHRVLSHETQERYSTPFFYNPPYTTLVEPLTIIRTRPVQPIYHGVLWGYFRAVRFAGDLTDLGVEIQVADFLKNNGTKSSHLAKQDIFAKEADFTVPFSVDKYRPLLQGTGEILQDSNDALEGSSSDGSKRKTGKSNGNTMASSSLLTFLAICFLLATMVDASTTSTSRNPFSKERTGVSGFGSRSIKKTIFPVSPSISATEPSSKLKSLRGEDEPETLDPTDDEDYSEESSDSSWMEDSQATLETLSRQNKALLEVDATTEQDTDDVDDGFDYLAGNSSKELWVQRSDDDPSVLWVRVGSDNKLTLQLSVSEETGDWKVERKSPSRSFLKRYPAEEWVPIEGFYGLYRVPSGILWVLVTKTEPVYSAPPLKSSTSSWLEIRRVVNLEIVHLSRPIAGDNSLTPLQLREEIRQLKLLRKALKQHDFYYIPHGQDSDSPFQDMTKTLQRSMLKNRSANTEKSAAWWRTEESETNDAVGWPDPRFFWNQHAVEPLLQRYHGSAPKGYLVDVMLQNVVPVTSAFVGVQRNISIKADAKKTNELLSYDELLISRRSRFRAGTRFTVRGADATGAVANFVETEQVCLVTTSANEDGERQLESIASHVQIRGSIPLRWSSPADVKTYRPRIRIGTDPLAQARAMRLHLLDQLSHYVPEEIDDRSPDVANIVFVNLVDKKSDQGRLGHAFDSILKAVMDVYSNSTGDATSTTSGEAAGSLLKPNTAQHVWYDFHAEVKEDRWDRLSMLLEEVQPSLDSHGYFYAEAPRTGQEWSIKQVQNAVVRTNCMDCLDRTNVVQSIFGRYMLFRQLSAVTGKTKKKQWAKLKSAFETNTLSLPWESGECAHRLLWADNADAISRLYAGTAALKGDFTRTGKRTKLGALDDGLNSLQRYYLNNFLDADRQEGYDLMVGYTNFSNMEEMPSEISELADADADDTPDDTNSTLSDHTGASESRSKHSSIREAARVSMLGEIVQSKTFQNREDIRSRLQDIGIRPESVNDGLEEALDLRWLPGDLQAHMRSQANDKALNKPTVQTPDNVIPKKSFSEKDGFQMQTALRAIDERSTHIDPWWTASSENWLVVERRAGSEYFVEKQSDLLLTANSLWLTVVLILGIKFPSMLAGSALALLLFVYLPVCLQSDWQQRTKLEGLLARLPNSKQTNRS</sequence>
<dbReference type="Pfam" id="PF02383">
    <property type="entry name" value="Syja_N"/>
    <property type="match status" value="1"/>
</dbReference>
<dbReference type="InterPro" id="IPR002013">
    <property type="entry name" value="SAC_dom"/>
</dbReference>
<feature type="transmembrane region" description="Helical" evidence="2">
    <location>
        <begin position="1378"/>
        <end position="1411"/>
    </location>
</feature>
<feature type="region of interest" description="Disordered" evidence="1">
    <location>
        <begin position="474"/>
        <end position="523"/>
    </location>
</feature>
<dbReference type="PANTHER" id="PTHR45662">
    <property type="entry name" value="PHOSPHATIDYLINOSITIDE PHOSPHATASE SAC1"/>
    <property type="match status" value="1"/>
</dbReference>
<protein>
    <submittedName>
        <fullName evidence="5">SacI homology domain containing protein</fullName>
    </submittedName>
</protein>
<feature type="compositionally biased region" description="Polar residues" evidence="1">
    <location>
        <begin position="398"/>
        <end position="408"/>
    </location>
</feature>
<dbReference type="Pfam" id="PF03171">
    <property type="entry name" value="2OG-FeII_Oxy"/>
    <property type="match status" value="1"/>
</dbReference>
<evidence type="ECO:0000259" key="4">
    <source>
        <dbReference type="PROSITE" id="PS51471"/>
    </source>
</evidence>
<dbReference type="GO" id="GO:0005783">
    <property type="term" value="C:endoplasmic reticulum"/>
    <property type="evidence" value="ECO:0007669"/>
    <property type="project" value="TreeGrafter"/>
</dbReference>
<reference evidence="5" key="1">
    <citation type="journal article" date="2021" name="Sci. Rep.">
        <title>Diploid genomic architecture of Nitzschia inconspicua, an elite biomass production diatom.</title>
        <authorList>
            <person name="Oliver A."/>
            <person name="Podell S."/>
            <person name="Pinowska A."/>
            <person name="Traller J.C."/>
            <person name="Smith S.R."/>
            <person name="McClure R."/>
            <person name="Beliaev A."/>
            <person name="Bohutskyi P."/>
            <person name="Hill E.A."/>
            <person name="Rabines A."/>
            <person name="Zheng H."/>
            <person name="Allen L.Z."/>
            <person name="Kuo A."/>
            <person name="Grigoriev I.V."/>
            <person name="Allen A.E."/>
            <person name="Hazlebeck D."/>
            <person name="Allen E.E."/>
        </authorList>
    </citation>
    <scope>NUCLEOTIDE SEQUENCE</scope>
    <source>
        <strain evidence="5">Hildebrandi</strain>
    </source>
</reference>
<dbReference type="GO" id="GO:0046856">
    <property type="term" value="P:phosphatidylinositol dephosphorylation"/>
    <property type="evidence" value="ECO:0007669"/>
    <property type="project" value="TreeGrafter"/>
</dbReference>
<gene>
    <name evidence="5" type="ORF">IV203_018463</name>
</gene>
<dbReference type="Pfam" id="PF14226">
    <property type="entry name" value="DIOX_N"/>
    <property type="match status" value="1"/>
</dbReference>
<keyword evidence="6" id="KW-1185">Reference proteome</keyword>
<dbReference type="InterPro" id="IPR026992">
    <property type="entry name" value="DIOX_N"/>
</dbReference>
<dbReference type="InterPro" id="IPR005123">
    <property type="entry name" value="Oxoglu/Fe-dep_dioxygenase_dom"/>
</dbReference>
<name>A0A9K3M1Q3_9STRA</name>
<dbReference type="Proteomes" id="UP000693970">
    <property type="component" value="Unassembled WGS sequence"/>
</dbReference>
<keyword evidence="2" id="KW-0812">Transmembrane</keyword>
<feature type="region of interest" description="Disordered" evidence="1">
    <location>
        <begin position="1203"/>
        <end position="1235"/>
    </location>
</feature>
<evidence type="ECO:0000313" key="5">
    <source>
        <dbReference type="EMBL" id="KAG7372320.1"/>
    </source>
</evidence>
<feature type="domain" description="Fe2OG dioxygenase" evidence="4">
    <location>
        <begin position="191"/>
        <end position="302"/>
    </location>
</feature>
<feature type="domain" description="SAC" evidence="3">
    <location>
        <begin position="722"/>
        <end position="1136"/>
    </location>
</feature>
<feature type="compositionally biased region" description="Polar residues" evidence="1">
    <location>
        <begin position="1215"/>
        <end position="1226"/>
    </location>
</feature>
<keyword evidence="2" id="KW-1133">Transmembrane helix</keyword>
<evidence type="ECO:0000259" key="3">
    <source>
        <dbReference type="PROSITE" id="PS50275"/>
    </source>
</evidence>
<feature type="region of interest" description="Disordered" evidence="1">
    <location>
        <begin position="398"/>
        <end position="420"/>
    </location>
</feature>
<evidence type="ECO:0000256" key="1">
    <source>
        <dbReference type="SAM" id="MobiDB-lite"/>
    </source>
</evidence>
<dbReference type="InterPro" id="IPR044861">
    <property type="entry name" value="IPNS-like_FE2OG_OXY"/>
</dbReference>
<dbReference type="PROSITE" id="PS51471">
    <property type="entry name" value="FE2OG_OXY"/>
    <property type="match status" value="1"/>
</dbReference>
<feature type="compositionally biased region" description="Acidic residues" evidence="1">
    <location>
        <begin position="495"/>
        <end position="513"/>
    </location>
</feature>
<feature type="compositionally biased region" description="Polar residues" evidence="1">
    <location>
        <begin position="477"/>
        <end position="488"/>
    </location>
</feature>
<reference evidence="5" key="2">
    <citation type="submission" date="2021-04" db="EMBL/GenBank/DDBJ databases">
        <authorList>
            <person name="Podell S."/>
        </authorList>
    </citation>
    <scope>NUCLEOTIDE SEQUENCE</scope>
    <source>
        <strain evidence="5">Hildebrandi</strain>
    </source>
</reference>
<accession>A0A9K3M1Q3</accession>
<dbReference type="PANTHER" id="PTHR45662:SF2">
    <property type="entry name" value="PHOSPHATIDYLINOSITOL-3-PHOSPHATASE SAC1"/>
    <property type="match status" value="1"/>
</dbReference>
<organism evidence="5 6">
    <name type="scientific">Nitzschia inconspicua</name>
    <dbReference type="NCBI Taxonomy" id="303405"/>
    <lineage>
        <taxon>Eukaryota</taxon>
        <taxon>Sar</taxon>
        <taxon>Stramenopiles</taxon>
        <taxon>Ochrophyta</taxon>
        <taxon>Bacillariophyta</taxon>
        <taxon>Bacillariophyceae</taxon>
        <taxon>Bacillariophycidae</taxon>
        <taxon>Bacillariales</taxon>
        <taxon>Bacillariaceae</taxon>
        <taxon>Nitzschia</taxon>
    </lineage>
</organism>
<proteinExistence type="predicted"/>
<dbReference type="EMBL" id="JAGRRH010000003">
    <property type="protein sequence ID" value="KAG7372320.1"/>
    <property type="molecule type" value="Genomic_DNA"/>
</dbReference>
<dbReference type="OrthoDB" id="288590at2759"/>
<evidence type="ECO:0000256" key="2">
    <source>
        <dbReference type="SAM" id="Phobius"/>
    </source>
</evidence>
<feature type="compositionally biased region" description="Acidic residues" evidence="1">
    <location>
        <begin position="1203"/>
        <end position="1212"/>
    </location>
</feature>
<dbReference type="PROSITE" id="PS50275">
    <property type="entry name" value="SAC"/>
    <property type="match status" value="1"/>
</dbReference>
<dbReference type="GO" id="GO:0043812">
    <property type="term" value="F:phosphatidylinositol-4-phosphate phosphatase activity"/>
    <property type="evidence" value="ECO:0007669"/>
    <property type="project" value="TreeGrafter"/>
</dbReference>